<dbReference type="Pfam" id="PF11727">
    <property type="entry name" value="ISG65-75"/>
    <property type="match status" value="1"/>
</dbReference>
<dbReference type="PANTHER" id="PTHR24388:SF54">
    <property type="entry name" value="PROTEIN ESCARGOT"/>
    <property type="match status" value="1"/>
</dbReference>
<feature type="coiled-coil region" evidence="8">
    <location>
        <begin position="98"/>
        <end position="182"/>
    </location>
</feature>
<keyword evidence="2" id="KW-0479">Metal-binding</keyword>
<keyword evidence="11" id="KW-1185">Reference proteome</keyword>
<evidence type="ECO:0000313" key="10">
    <source>
        <dbReference type="EMBL" id="CCD16642.1"/>
    </source>
</evidence>
<sequence length="684" mass="79702">MYYLPWLFLLLWFSDFKEDTAVVRLVRMRALAYVGMVSLMALIPGSMSRADVSACELSEEATVFLCGIKNLLEDVRDGSSKHFAERTEKAYGDVTTYREQVDKEVYALKRLLEEAEAKKKFKEEDVRTLKNATEEIKRNNDREYERATKLMHSFREQREKAMEATRRALEKLQEKVMGKSSQGASVTLVDVCKGRKHPIATGTALKAALERWRDVKEKGITNCTVKSEWEGHVDESVTRMIQLFESLADVEKAASNSLSHLALVSAFRRGATNLDSLEKIVQDAKRAVQPGAVVSLLDRANLSLSKENTEENSYVPWHEWLFNDTRTIVEATVAIVCLFICLKRNEVTKLAVEQEEGQEERSYEINEWKRWAFYWRKRLCDTEDHLEYWMAKAHYLDKVTDEWKTWANENNEPSDELRKDLEDLEGDRKKRAGEFSDRADELNNRLDVLKERAHGANEWKGWSDDVGKWADEAKELKDWVNDLENDVKYWNSRECDVKKVADELKNRLDELKKRLQKLKGWTDEIIMLRKWIEEKNELKKWTDREEKWADDHEMDLEKWAAEHEKPQLEDDTVSVRLKCPWCDETYQSIGCLKRHMQRGHLSQPKAGVSTAVDSVRLKCPHCSKTFTSFGWLKRHVLGKHPSEAEPDASTIVDSVRLECPHCSKTYASLGWLRRHMQKDHSDER</sequence>
<keyword evidence="8" id="KW-0175">Coiled coil</keyword>
<dbReference type="Pfam" id="PF00096">
    <property type="entry name" value="zf-C2H2"/>
    <property type="match status" value="1"/>
</dbReference>
<dbReference type="Proteomes" id="UP000000702">
    <property type="component" value="Unassembled WGS sequence"/>
</dbReference>
<dbReference type="Gene3D" id="3.30.160.60">
    <property type="entry name" value="Classic Zinc Finger"/>
    <property type="match status" value="2"/>
</dbReference>
<gene>
    <name evidence="10" type="ORF">TCIL3000_0_15500</name>
</gene>
<dbReference type="PROSITE" id="PS00028">
    <property type="entry name" value="ZINC_FINGER_C2H2_1"/>
    <property type="match status" value="3"/>
</dbReference>
<dbReference type="GO" id="GO:0008270">
    <property type="term" value="F:zinc ion binding"/>
    <property type="evidence" value="ECO:0007669"/>
    <property type="project" value="UniProtKB-KW"/>
</dbReference>
<dbReference type="EMBL" id="CAEQ01002377">
    <property type="protein sequence ID" value="CCD16642.1"/>
    <property type="molecule type" value="Genomic_DNA"/>
</dbReference>
<dbReference type="InterPro" id="IPR013087">
    <property type="entry name" value="Znf_C2H2_type"/>
</dbReference>
<dbReference type="SUPFAM" id="SSF57667">
    <property type="entry name" value="beta-beta-alpha zinc fingers"/>
    <property type="match status" value="1"/>
</dbReference>
<evidence type="ECO:0000256" key="5">
    <source>
        <dbReference type="ARBA" id="ARBA00022833"/>
    </source>
</evidence>
<feature type="domain" description="C2H2-type" evidence="9">
    <location>
        <begin position="617"/>
        <end position="645"/>
    </location>
</feature>
<dbReference type="PROSITE" id="PS50157">
    <property type="entry name" value="ZINC_FINGER_C2H2_2"/>
    <property type="match status" value="2"/>
</dbReference>
<keyword evidence="4 7" id="KW-0863">Zinc-finger</keyword>
<dbReference type="InterPro" id="IPR036236">
    <property type="entry name" value="Znf_C2H2_sf"/>
</dbReference>
<protein>
    <submittedName>
        <fullName evidence="10">WGS project CAEQ00000000 data, annotated contig 596</fullName>
    </submittedName>
</protein>
<dbReference type="GO" id="GO:0000981">
    <property type="term" value="F:DNA-binding transcription factor activity, RNA polymerase II-specific"/>
    <property type="evidence" value="ECO:0007669"/>
    <property type="project" value="TreeGrafter"/>
</dbReference>
<evidence type="ECO:0000313" key="11">
    <source>
        <dbReference type="Proteomes" id="UP000000702"/>
    </source>
</evidence>
<keyword evidence="3" id="KW-0677">Repeat</keyword>
<evidence type="ECO:0000256" key="4">
    <source>
        <dbReference type="ARBA" id="ARBA00022771"/>
    </source>
</evidence>
<keyword evidence="5" id="KW-0862">Zinc</keyword>
<reference evidence="10 11" key="2">
    <citation type="journal article" date="2012" name="Proc. Natl. Acad. Sci. U.S.A.">
        <title>Antigenic diversity is generated by distinct evolutionary mechanisms in African trypanosome species.</title>
        <authorList>
            <person name="Jackson A.P."/>
            <person name="Berry A."/>
            <person name="Aslett M."/>
            <person name="Allison H.C."/>
            <person name="Burton P."/>
            <person name="Vavrova-Anderson J."/>
            <person name="Brown R."/>
            <person name="Browne H."/>
            <person name="Corton N."/>
            <person name="Hauser H."/>
            <person name="Gamble J."/>
            <person name="Gilderthorp R."/>
            <person name="Marcello L."/>
            <person name="McQuillan J."/>
            <person name="Otto T.D."/>
            <person name="Quail M.A."/>
            <person name="Sanders M.J."/>
            <person name="van Tonder A."/>
            <person name="Ginger M.L."/>
            <person name="Field M.C."/>
            <person name="Barry J.D."/>
            <person name="Hertz-Fowler C."/>
            <person name="Berriman M."/>
        </authorList>
    </citation>
    <scope>NUCLEOTIDE SEQUENCE [LARGE SCALE GENOMIC DNA]</scope>
    <source>
        <strain evidence="10 11">IL3000</strain>
    </source>
</reference>
<evidence type="ECO:0000256" key="6">
    <source>
        <dbReference type="ARBA" id="ARBA00023242"/>
    </source>
</evidence>
<dbReference type="Pfam" id="PF13894">
    <property type="entry name" value="zf-C2H2_4"/>
    <property type="match status" value="2"/>
</dbReference>
<accession>F9WH53</accession>
<dbReference type="VEuPathDB" id="TriTrypDB:TcIL3000_0_15500"/>
<evidence type="ECO:0000256" key="2">
    <source>
        <dbReference type="ARBA" id="ARBA00022723"/>
    </source>
</evidence>
<feature type="domain" description="C2H2-type" evidence="9">
    <location>
        <begin position="657"/>
        <end position="684"/>
    </location>
</feature>
<dbReference type="AlphaFoldDB" id="F9WH53"/>
<dbReference type="InterPro" id="IPR050527">
    <property type="entry name" value="Snail/Krueppel_Znf"/>
</dbReference>
<evidence type="ECO:0000256" key="3">
    <source>
        <dbReference type="ARBA" id="ARBA00022737"/>
    </source>
</evidence>
<dbReference type="GO" id="GO:0005634">
    <property type="term" value="C:nucleus"/>
    <property type="evidence" value="ECO:0007669"/>
    <property type="project" value="UniProtKB-SubCell"/>
</dbReference>
<reference evidence="11" key="1">
    <citation type="submission" date="2011-07" db="EMBL/GenBank/DDBJ databases">
        <title>Divergent evolution of antigenic variation in African trypanosomes.</title>
        <authorList>
            <person name="Jackson A.P."/>
            <person name="Berry A."/>
            <person name="Allison H.C."/>
            <person name="Burton P."/>
            <person name="Anderson J."/>
            <person name="Aslett M."/>
            <person name="Brown R."/>
            <person name="Corton N."/>
            <person name="Harris D."/>
            <person name="Hauser H."/>
            <person name="Gamble J."/>
            <person name="Gilderthorp R."/>
            <person name="McQuillan J."/>
            <person name="Quail M.A."/>
            <person name="Sanders M."/>
            <person name="Van Tonder A."/>
            <person name="Ginger M.L."/>
            <person name="Donelson J.E."/>
            <person name="Field M.C."/>
            <person name="Barry J.D."/>
            <person name="Berriman M."/>
            <person name="Hertz-Fowler C."/>
        </authorList>
    </citation>
    <scope>NUCLEOTIDE SEQUENCE [LARGE SCALE GENOMIC DNA]</scope>
    <source>
        <strain evidence="11">IL3000</strain>
    </source>
</reference>
<evidence type="ECO:0000256" key="1">
    <source>
        <dbReference type="ARBA" id="ARBA00004123"/>
    </source>
</evidence>
<organism evidence="10 11">
    <name type="scientific">Trypanosoma congolense (strain IL3000)</name>
    <dbReference type="NCBI Taxonomy" id="1068625"/>
    <lineage>
        <taxon>Eukaryota</taxon>
        <taxon>Discoba</taxon>
        <taxon>Euglenozoa</taxon>
        <taxon>Kinetoplastea</taxon>
        <taxon>Metakinetoplastina</taxon>
        <taxon>Trypanosomatida</taxon>
        <taxon>Trypanosomatidae</taxon>
        <taxon>Trypanosoma</taxon>
        <taxon>Nannomonas</taxon>
    </lineage>
</organism>
<proteinExistence type="predicted"/>
<keyword evidence="6" id="KW-0539">Nucleus</keyword>
<dbReference type="SMART" id="SM00355">
    <property type="entry name" value="ZnF_C2H2"/>
    <property type="match status" value="3"/>
</dbReference>
<dbReference type="PANTHER" id="PTHR24388">
    <property type="entry name" value="ZINC FINGER PROTEIN"/>
    <property type="match status" value="1"/>
</dbReference>
<dbReference type="GO" id="GO:0000978">
    <property type="term" value="F:RNA polymerase II cis-regulatory region sequence-specific DNA binding"/>
    <property type="evidence" value="ECO:0007669"/>
    <property type="project" value="TreeGrafter"/>
</dbReference>
<name>F9WH53_TRYCI</name>
<evidence type="ECO:0000256" key="7">
    <source>
        <dbReference type="PROSITE-ProRule" id="PRU00042"/>
    </source>
</evidence>
<comment type="subcellular location">
    <subcellularLocation>
        <location evidence="1">Nucleus</location>
    </subcellularLocation>
</comment>
<evidence type="ECO:0000256" key="8">
    <source>
        <dbReference type="SAM" id="Coils"/>
    </source>
</evidence>
<dbReference type="InterPro" id="IPR021057">
    <property type="entry name" value="Trypano_invariant_glycop"/>
</dbReference>
<evidence type="ECO:0000259" key="9">
    <source>
        <dbReference type="PROSITE" id="PS50157"/>
    </source>
</evidence>
<comment type="caution">
    <text evidence="10">The sequence shown here is derived from an EMBL/GenBank/DDBJ whole genome shotgun (WGS) entry which is preliminary data.</text>
</comment>